<evidence type="ECO:0000313" key="3">
    <source>
        <dbReference type="EMBL" id="KAE8165389.1"/>
    </source>
</evidence>
<feature type="region of interest" description="Disordered" evidence="2">
    <location>
        <begin position="45"/>
        <end position="64"/>
    </location>
</feature>
<feature type="region of interest" description="Disordered" evidence="2">
    <location>
        <begin position="505"/>
        <end position="576"/>
    </location>
</feature>
<name>A0A5N6V3A8_ASPTM</name>
<feature type="compositionally biased region" description="Basic and acidic residues" evidence="2">
    <location>
        <begin position="523"/>
        <end position="535"/>
    </location>
</feature>
<feature type="coiled-coil region" evidence="1">
    <location>
        <begin position="1328"/>
        <end position="1451"/>
    </location>
</feature>
<gene>
    <name evidence="3" type="ORF">BDV40DRAFT_297418</name>
</gene>
<feature type="compositionally biased region" description="Basic and acidic residues" evidence="2">
    <location>
        <begin position="777"/>
        <end position="854"/>
    </location>
</feature>
<feature type="region of interest" description="Disordered" evidence="2">
    <location>
        <begin position="777"/>
        <end position="855"/>
    </location>
</feature>
<keyword evidence="1" id="KW-0175">Coiled coil</keyword>
<accession>A0A5N6V3A8</accession>
<evidence type="ECO:0000313" key="4">
    <source>
        <dbReference type="Proteomes" id="UP000326950"/>
    </source>
</evidence>
<feature type="compositionally biased region" description="Basic and acidic residues" evidence="2">
    <location>
        <begin position="544"/>
        <end position="554"/>
    </location>
</feature>
<dbReference type="Gene3D" id="1.10.287.1490">
    <property type="match status" value="1"/>
</dbReference>
<feature type="region of interest" description="Disordered" evidence="2">
    <location>
        <begin position="179"/>
        <end position="217"/>
    </location>
</feature>
<protein>
    <submittedName>
        <fullName evidence="3">Uncharacterized protein</fullName>
    </submittedName>
</protein>
<feature type="compositionally biased region" description="Basic and acidic residues" evidence="2">
    <location>
        <begin position="361"/>
        <end position="471"/>
    </location>
</feature>
<evidence type="ECO:0000256" key="1">
    <source>
        <dbReference type="SAM" id="Coils"/>
    </source>
</evidence>
<feature type="region of interest" description="Disordered" evidence="2">
    <location>
        <begin position="353"/>
        <end position="473"/>
    </location>
</feature>
<evidence type="ECO:0000256" key="2">
    <source>
        <dbReference type="SAM" id="MobiDB-lite"/>
    </source>
</evidence>
<proteinExistence type="predicted"/>
<reference evidence="3 4" key="1">
    <citation type="submission" date="2019-04" db="EMBL/GenBank/DDBJ databases">
        <title>Friends and foes A comparative genomics study of 23 Aspergillus species from section Flavi.</title>
        <authorList>
            <consortium name="DOE Joint Genome Institute"/>
            <person name="Kjaerbolling I."/>
            <person name="Vesth T."/>
            <person name="Frisvad J.C."/>
            <person name="Nybo J.L."/>
            <person name="Theobald S."/>
            <person name="Kildgaard S."/>
            <person name="Isbrandt T."/>
            <person name="Kuo A."/>
            <person name="Sato A."/>
            <person name="Lyhne E.K."/>
            <person name="Kogle M.E."/>
            <person name="Wiebenga A."/>
            <person name="Kun R.S."/>
            <person name="Lubbers R.J."/>
            <person name="Makela M.R."/>
            <person name="Barry K."/>
            <person name="Chovatia M."/>
            <person name="Clum A."/>
            <person name="Daum C."/>
            <person name="Haridas S."/>
            <person name="He G."/>
            <person name="LaButti K."/>
            <person name="Lipzen A."/>
            <person name="Mondo S."/>
            <person name="Riley R."/>
            <person name="Salamov A."/>
            <person name="Simmons B.A."/>
            <person name="Magnuson J.K."/>
            <person name="Henrissat B."/>
            <person name="Mortensen U.H."/>
            <person name="Larsen T.O."/>
            <person name="Devries R.P."/>
            <person name="Grigoriev I.V."/>
            <person name="Machida M."/>
            <person name="Baker S.E."/>
            <person name="Andersen M.R."/>
        </authorList>
    </citation>
    <scope>NUCLEOTIDE SEQUENCE [LARGE SCALE GENOMIC DNA]</scope>
    <source>
        <strain evidence="3 4">CBS 117626</strain>
    </source>
</reference>
<dbReference type="Proteomes" id="UP000326950">
    <property type="component" value="Unassembled WGS sequence"/>
</dbReference>
<dbReference type="EMBL" id="ML738600">
    <property type="protein sequence ID" value="KAE8165389.1"/>
    <property type="molecule type" value="Genomic_DNA"/>
</dbReference>
<organism evidence="3 4">
    <name type="scientific">Aspergillus tamarii</name>
    <dbReference type="NCBI Taxonomy" id="41984"/>
    <lineage>
        <taxon>Eukaryota</taxon>
        <taxon>Fungi</taxon>
        <taxon>Dikarya</taxon>
        <taxon>Ascomycota</taxon>
        <taxon>Pezizomycotina</taxon>
        <taxon>Eurotiomycetes</taxon>
        <taxon>Eurotiomycetidae</taxon>
        <taxon>Eurotiales</taxon>
        <taxon>Aspergillaceae</taxon>
        <taxon>Aspergillus</taxon>
        <taxon>Aspergillus subgen. Circumdati</taxon>
    </lineage>
</organism>
<feature type="coiled-coil region" evidence="1">
    <location>
        <begin position="1539"/>
        <end position="1624"/>
    </location>
</feature>
<dbReference type="OrthoDB" id="3219467at2759"/>
<sequence>MLDLQNFITTDHIDQVVEKAYTPSPITSPDLIVDESTLNFRNELHETPPASTPEANFGGRGKSKSLTSTVSGGAVVSNLPLVVAGKEGMGFANLSVVNIKGIDNVNAQLLATVPDCQGVNGDLPDGAMTLRSLIKGAGPDANQNILKTNMNKYVLSEDIKSFFGIKGLHAKIYKFKGPGMDNGKQGTDNTEGDTADHTAGETSGGNKTEENKEPAREKIKLNPDSLALKGQPLGTLFPFINNKDLKKIPITNLEFTYCEEKQGTFFLPGLRLEANVMLKDSLQWASDTLKTIFGHQAIPESIHLSAHLGDKRDWTNRPVVEKFVLRGYFYSTGLKTWDILQFKTMGIEITGTKAGRSIKPTPEKEGENGTDEAKDPFSDDASKDKPKASTEEDETKPDSDGKGKTNPETNDKDKTKRDLAMSEKNEGSHGKEKTKPKTEEPEKPSTGEDQEGKTGEDEKEDEKPKSKEKKSWNFGFGFFGTLMLTNVRHANAPVELNYRISRDFETDGSGGDDGDALANDQTQEDKPEDDTKQKAESITASATKTEEQNGKELVKSGSKNPAINAPKQKKPTKQYSDGEHRRIWNMVIWCDEWEDIYGIKNVSLTKAELKTSFEQGKFAETAKLDLEANLSLGNGTFTVTGKISRDENFLDANVGDLTLSDIKIIHAQIAGRELPVVADTEADAKAEAKGNEITFKKLQLNLSRTKVGGSTDRSLQLDGEVTFNEHSSASALIKIYQDGLTINGDIQESNIPDTHLTIKEAGLHIYVAFKQGQKEKAVKCGKGQKDSKATTDKPDESEKPENKFEKPAEEPKKPDQRGTKPDDKDKGEDTNEDKAITKPENEKVTAEGKPEVSKRASQFSILGTVQIENFTVTVGLHIEQKKDKQNRDWILVGTVESIRLNELWADVKSGFLDLELDNVILIASPEEREKQELSSMSTADSWDMLAKIDLYDYHVVKGVQLCASIRKFEELDQLNNKKKVDGLLLAVAFPSKSKLKISIDMPKTMEIPLHDYATLGEFGAAIIPGDAGPILQLNTTLTLLFDDQSPIRVRGYINGDIERAEGGLYMASDDKWTNPFKLNKKAVVSKLGIGAGFRYATVWAHGPDRLMARGRLELGNDFHAEMGLNLGAGKDQVINVDISEINVVKLVRLTGELADVQVLQDIQGGDDILVFRDVKLYMSTGGKIFDVEYEGGIIIKAGVDQFNIGGLVVASASVAGKRATLDVEMTKTKQSILVDGMIQYHDFHASIFINADMQERRLDANIDIQFIEQLSFKLKAQVRVPQDNKLDGLVAQFKAELRPGIAGTIFDGIKNGIDAIGKAATQTIDDAINDLEGQISTNNAELQGLQERVDQLKIESSKEIRAREAQIESDNSELTKLRNELDKLKGDVKKVEDEKNRNNREITSRIAEKEVAERKLNNKIREMSSEYDRKLKEQQDNQSRWEMQKHRLENDKNARWGEMIRSGAAAEITWKVFDEEVDDVYWWKNKCWERHDNAAWYEKYGTWIIFLGASAELERAKSQRDFYATTMNAAKDLMNTSAFKEVENAITQASNEITNFSRTVDALNRKGVIGYVQEMSRDEEAERDRQIQLLTELETESRRLAAPLTKAKTELEKNRGRITAAQRKEQSAIARLEEEIKLKPFDTELRAKQIEHANVNAQVQSIQQTLKDIRNGIDAGTQAAQHTASTEIFVKNEPLDFSCDIGWLGEKSNLQVTWALGMNPADLYKDIADKSN</sequence>
<feature type="compositionally biased region" description="Basic and acidic residues" evidence="2">
    <location>
        <begin position="207"/>
        <end position="217"/>
    </location>
</feature>
<keyword evidence="4" id="KW-1185">Reference proteome</keyword>